<dbReference type="PROSITE" id="PS00463">
    <property type="entry name" value="ZN2_CY6_FUNGAL_1"/>
    <property type="match status" value="1"/>
</dbReference>
<dbReference type="InterPro" id="IPR006094">
    <property type="entry name" value="Oxid_FAD_bind_N"/>
</dbReference>
<proteinExistence type="inferred from homology"/>
<gene>
    <name evidence="5" type="ORF">NKR23_g6417</name>
</gene>
<keyword evidence="2" id="KW-0539">Nucleus</keyword>
<dbReference type="GO" id="GO:0001228">
    <property type="term" value="F:DNA-binding transcription activator activity, RNA polymerase II-specific"/>
    <property type="evidence" value="ECO:0007669"/>
    <property type="project" value="TreeGrafter"/>
</dbReference>
<accession>A0AA38RPH1</accession>
<evidence type="ECO:0000259" key="3">
    <source>
        <dbReference type="PROSITE" id="PS50048"/>
    </source>
</evidence>
<protein>
    <submittedName>
        <fullName evidence="5">FAD binding domain-containing protein</fullName>
    </submittedName>
</protein>
<dbReference type="InterPro" id="IPR016166">
    <property type="entry name" value="FAD-bd_PCMH"/>
</dbReference>
<dbReference type="Pfam" id="PF08031">
    <property type="entry name" value="BBE"/>
    <property type="match status" value="1"/>
</dbReference>
<dbReference type="GO" id="GO:0071949">
    <property type="term" value="F:FAD binding"/>
    <property type="evidence" value="ECO:0007669"/>
    <property type="project" value="InterPro"/>
</dbReference>
<dbReference type="SMART" id="SM00066">
    <property type="entry name" value="GAL4"/>
    <property type="match status" value="1"/>
</dbReference>
<evidence type="ECO:0000259" key="4">
    <source>
        <dbReference type="PROSITE" id="PS51387"/>
    </source>
</evidence>
<dbReference type="CDD" id="cd00067">
    <property type="entry name" value="GAL4"/>
    <property type="match status" value="1"/>
</dbReference>
<dbReference type="GO" id="GO:0008270">
    <property type="term" value="F:zinc ion binding"/>
    <property type="evidence" value="ECO:0007669"/>
    <property type="project" value="InterPro"/>
</dbReference>
<organism evidence="5 6">
    <name type="scientific">Pleurostoma richardsiae</name>
    <dbReference type="NCBI Taxonomy" id="41990"/>
    <lineage>
        <taxon>Eukaryota</taxon>
        <taxon>Fungi</taxon>
        <taxon>Dikarya</taxon>
        <taxon>Ascomycota</taxon>
        <taxon>Pezizomycotina</taxon>
        <taxon>Sordariomycetes</taxon>
        <taxon>Sordariomycetidae</taxon>
        <taxon>Calosphaeriales</taxon>
        <taxon>Pleurostomataceae</taxon>
        <taxon>Pleurostoma</taxon>
    </lineage>
</organism>
<evidence type="ECO:0000313" key="6">
    <source>
        <dbReference type="Proteomes" id="UP001174694"/>
    </source>
</evidence>
<sequence>MYPRSSHTKSRNGCGQCKRRHIKCNLQAPICSNCKKRDQLCDYQSLHMGNPPRRGDGEERAHRAGAAFTSQPFIQYFVLGQPQIPRLLDISPAVLLSLHDGECRVVSDEFAHAMAIGRQPFLEHCLLALASLYPRIWSPAPTPEMCVTAYTHHIEASRLFRRSVKTITEHNWVAALGFAVSVVIFHFNAVPQHASGENNFMETISTLRSTALLGNAIAPWFQRSRIKILVESHVHPEDVGSVCSVGAILQSVLAFEAALGQKQLSTESERGTYLAAIEALRQWILTAHGQPRAWIDFIWWPAAVRPDYLALLSHREPGAVTIFLHWCAVMMNAPRRWFLEGWATRMASSAMKEMGPEWDLLLQYPKAVLGGALLKPAPLSSVCYNDTVYNNYGASQCQAVSSNWVSETDRTSHPVEVVSPVFEGLTCLPPSDLDTRGCAQGGYPGYVVNATTVAHVQAAVNFARETGVRLVIKNTGHDLSGKSLGAGSLSIWTHHLNDIEFYINYTGVGYSGPAFKAAAGVQAREFLKVASDHGVMVVTGICDSVGIFGGYTQGGGHSPLGSLHGMGADQVLSIQAIRGGGGSTFGVVTSMVVRAFRDVPTSVATMEWGVYESNITLDTFWDGVYIYFTHMERMAGFGTWAQWNLFPKGDFPQVAPLGQPVIILSPFIAPNKTLDKLRNITAPWVRQMEIIGIHMKTPWEEFPSYYPAFYSKLGPTWSNLMPYNMAYGSRLIPKENFDPKRKLNETVAVYRTMVGNGHVWNGCQVTPTLERGSPVGHGNAVLPAWRNALSHSISFVLWPQNVTAEEQLQVRHRWTHEEMELLRDITPDSGSYMSEADRLEPDFKHAFYGGNYPRLLDIKKKYDPHDVFWAATAVSSDSWVLATQDGLPTENGRLCRVKTP</sequence>
<dbReference type="InterPro" id="IPR012951">
    <property type="entry name" value="BBE"/>
</dbReference>
<comment type="similarity">
    <text evidence="1">Belongs to the oxygen-dependent FAD-linked oxidoreductase family.</text>
</comment>
<dbReference type="Pfam" id="PF01565">
    <property type="entry name" value="FAD_binding_4"/>
    <property type="match status" value="1"/>
</dbReference>
<dbReference type="InterPro" id="IPR016169">
    <property type="entry name" value="FAD-bd_PCMH_sub2"/>
</dbReference>
<dbReference type="SUPFAM" id="SSF57701">
    <property type="entry name" value="Zn2/Cys6 DNA-binding domain"/>
    <property type="match status" value="1"/>
</dbReference>
<dbReference type="PANTHER" id="PTHR47784:SF5">
    <property type="entry name" value="STEROL UPTAKE CONTROL PROTEIN 2"/>
    <property type="match status" value="1"/>
</dbReference>
<dbReference type="PANTHER" id="PTHR47784">
    <property type="entry name" value="STEROL UPTAKE CONTROL PROTEIN 2"/>
    <property type="match status" value="1"/>
</dbReference>
<dbReference type="SUPFAM" id="SSF56176">
    <property type="entry name" value="FAD-binding/transporter-associated domain-like"/>
    <property type="match status" value="1"/>
</dbReference>
<feature type="domain" description="Zn(2)-C6 fungal-type" evidence="3">
    <location>
        <begin position="13"/>
        <end position="43"/>
    </location>
</feature>
<evidence type="ECO:0000256" key="1">
    <source>
        <dbReference type="ARBA" id="ARBA00005466"/>
    </source>
</evidence>
<evidence type="ECO:0000313" key="5">
    <source>
        <dbReference type="EMBL" id="KAJ9143674.1"/>
    </source>
</evidence>
<dbReference type="GO" id="GO:0016491">
    <property type="term" value="F:oxidoreductase activity"/>
    <property type="evidence" value="ECO:0007669"/>
    <property type="project" value="InterPro"/>
</dbReference>
<dbReference type="Gene3D" id="3.30.465.10">
    <property type="match status" value="2"/>
</dbReference>
<comment type="caution">
    <text evidence="5">The sequence shown here is derived from an EMBL/GenBank/DDBJ whole genome shotgun (WGS) entry which is preliminary data.</text>
</comment>
<evidence type="ECO:0000256" key="2">
    <source>
        <dbReference type="ARBA" id="ARBA00023242"/>
    </source>
</evidence>
<dbReference type="InterPro" id="IPR036864">
    <property type="entry name" value="Zn2-C6_fun-type_DNA-bd_sf"/>
</dbReference>
<dbReference type="Gene3D" id="4.10.240.10">
    <property type="entry name" value="Zn(2)-C6 fungal-type DNA-binding domain"/>
    <property type="match status" value="1"/>
</dbReference>
<reference evidence="5" key="1">
    <citation type="submission" date="2022-07" db="EMBL/GenBank/DDBJ databases">
        <title>Fungi with potential for degradation of polypropylene.</title>
        <authorList>
            <person name="Gostincar C."/>
        </authorList>
    </citation>
    <scope>NUCLEOTIDE SEQUENCE</scope>
    <source>
        <strain evidence="5">EXF-13308</strain>
    </source>
</reference>
<feature type="domain" description="FAD-binding PCMH-type" evidence="4">
    <location>
        <begin position="440"/>
        <end position="648"/>
    </location>
</feature>
<dbReference type="Proteomes" id="UP001174694">
    <property type="component" value="Unassembled WGS sequence"/>
</dbReference>
<dbReference type="InterPro" id="IPR053157">
    <property type="entry name" value="Sterol_Uptake_Regulator"/>
</dbReference>
<dbReference type="Pfam" id="PF00172">
    <property type="entry name" value="Zn_clus"/>
    <property type="match status" value="1"/>
</dbReference>
<dbReference type="InterPro" id="IPR036318">
    <property type="entry name" value="FAD-bd_PCMH-like_sf"/>
</dbReference>
<dbReference type="EMBL" id="JANBVO010000018">
    <property type="protein sequence ID" value="KAJ9143674.1"/>
    <property type="molecule type" value="Genomic_DNA"/>
</dbReference>
<keyword evidence="6" id="KW-1185">Reference proteome</keyword>
<dbReference type="PROSITE" id="PS51387">
    <property type="entry name" value="FAD_PCMH"/>
    <property type="match status" value="1"/>
</dbReference>
<dbReference type="PROSITE" id="PS50048">
    <property type="entry name" value="ZN2_CY6_FUNGAL_2"/>
    <property type="match status" value="1"/>
</dbReference>
<dbReference type="AlphaFoldDB" id="A0AA38RPH1"/>
<dbReference type="InterPro" id="IPR001138">
    <property type="entry name" value="Zn2Cys6_DnaBD"/>
</dbReference>
<name>A0AA38RPH1_9PEZI</name>